<dbReference type="GO" id="GO:0140625">
    <property type="term" value="F:opioid growth factor receptor activity"/>
    <property type="evidence" value="ECO:0007669"/>
    <property type="project" value="InterPro"/>
</dbReference>
<dbReference type="OMA" id="SITEFHE"/>
<dbReference type="InterPro" id="IPR006757">
    <property type="entry name" value="OGF_rcpt"/>
</dbReference>
<organism evidence="4 5">
    <name type="scientific">Astatotilapia calliptera</name>
    <name type="common">Eastern happy</name>
    <name type="synonym">Chromis callipterus</name>
    <dbReference type="NCBI Taxonomy" id="8154"/>
    <lineage>
        <taxon>Eukaryota</taxon>
        <taxon>Metazoa</taxon>
        <taxon>Chordata</taxon>
        <taxon>Craniata</taxon>
        <taxon>Vertebrata</taxon>
        <taxon>Euteleostomi</taxon>
        <taxon>Actinopterygii</taxon>
        <taxon>Neopterygii</taxon>
        <taxon>Teleostei</taxon>
        <taxon>Neoteleostei</taxon>
        <taxon>Acanthomorphata</taxon>
        <taxon>Ovalentaria</taxon>
        <taxon>Cichlomorphae</taxon>
        <taxon>Cichliformes</taxon>
        <taxon>Cichlidae</taxon>
        <taxon>African cichlids</taxon>
        <taxon>Pseudocrenilabrinae</taxon>
        <taxon>Haplochromini</taxon>
        <taxon>Astatotilapia</taxon>
    </lineage>
</organism>
<dbReference type="Ensembl" id="ENSACLT00000047743.1">
    <property type="protein sequence ID" value="ENSACLP00000050768.1"/>
    <property type="gene ID" value="ENSACLG00000029127.1"/>
</dbReference>
<dbReference type="GeneTree" id="ENSGT00390000018730"/>
<dbReference type="Bgee" id="ENSACLG00000019845">
    <property type="expression patterns" value="Expressed in spleen and 4 other cell types or tissues"/>
</dbReference>
<comment type="similarity">
    <text evidence="1">Belongs to the opioid growth factor receptor family.</text>
</comment>
<dbReference type="Proteomes" id="UP000265100">
    <property type="component" value="Chromosome 5"/>
</dbReference>
<accession>A0A3P8QI54</accession>
<feature type="region of interest" description="Disordered" evidence="2">
    <location>
        <begin position="444"/>
        <end position="494"/>
    </location>
</feature>
<dbReference type="InterPro" id="IPR039574">
    <property type="entry name" value="OGFr"/>
</dbReference>
<dbReference type="PANTHER" id="PTHR14015:SF1">
    <property type="entry name" value="OPIOID GROWTH FACTOR RECEPTOR"/>
    <property type="match status" value="1"/>
</dbReference>
<proteinExistence type="inferred from homology"/>
<dbReference type="GO" id="GO:0016020">
    <property type="term" value="C:membrane"/>
    <property type="evidence" value="ECO:0007669"/>
    <property type="project" value="InterPro"/>
</dbReference>
<dbReference type="Pfam" id="PF04664">
    <property type="entry name" value="OGFr_N"/>
    <property type="match status" value="1"/>
</dbReference>
<feature type="compositionally biased region" description="Basic and acidic residues" evidence="2">
    <location>
        <begin position="480"/>
        <end position="494"/>
    </location>
</feature>
<dbReference type="Ensembl" id="ENSACLT00000029957.2">
    <property type="protein sequence ID" value="ENSACLP00000029270.2"/>
    <property type="gene ID" value="ENSACLG00000029127.1"/>
</dbReference>
<gene>
    <name evidence="4" type="primary">MIER1</name>
</gene>
<feature type="domain" description="Opioid growth factor receptor (OGFr) conserved" evidence="3">
    <location>
        <begin position="227"/>
        <end position="430"/>
    </location>
</feature>
<reference evidence="4 5" key="2">
    <citation type="submission" date="2023-03" db="EMBL/GenBank/DDBJ databases">
        <authorList>
            <consortium name="Wellcome Sanger Institute Data Sharing"/>
        </authorList>
    </citation>
    <scope>NUCLEOTIDE SEQUENCE [LARGE SCALE GENOMIC DNA]</scope>
</reference>
<evidence type="ECO:0000313" key="5">
    <source>
        <dbReference type="Proteomes" id="UP000265100"/>
    </source>
</evidence>
<feature type="region of interest" description="Disordered" evidence="2">
    <location>
        <begin position="78"/>
        <end position="156"/>
    </location>
</feature>
<dbReference type="PANTHER" id="PTHR14015">
    <property type="entry name" value="OPIOID GROWTH FACTOR RECEPTOR OGFR ZETA-TYPE OPIOID RECEPTOR"/>
    <property type="match status" value="1"/>
</dbReference>
<feature type="compositionally biased region" description="Acidic residues" evidence="2">
    <location>
        <begin position="145"/>
        <end position="154"/>
    </location>
</feature>
<keyword evidence="5" id="KW-1185">Reference proteome</keyword>
<evidence type="ECO:0000256" key="2">
    <source>
        <dbReference type="SAM" id="MobiDB-lite"/>
    </source>
</evidence>
<reference evidence="4 5" key="1">
    <citation type="submission" date="2018-05" db="EMBL/GenBank/DDBJ databases">
        <authorList>
            <person name="Datahose"/>
        </authorList>
    </citation>
    <scope>NUCLEOTIDE SEQUENCE</scope>
</reference>
<reference evidence="4" key="3">
    <citation type="submission" date="2025-05" db="UniProtKB">
        <authorList>
            <consortium name="Ensembl"/>
        </authorList>
    </citation>
    <scope>IDENTIFICATION</scope>
</reference>
<evidence type="ECO:0000313" key="4">
    <source>
        <dbReference type="Ensembl" id="ENSACLP00000029270.2"/>
    </source>
</evidence>
<dbReference type="AlphaFoldDB" id="A0A3P8QI54"/>
<name>A0A3P8QI54_ASTCA</name>
<feature type="compositionally biased region" description="Basic and acidic residues" evidence="2">
    <location>
        <begin position="126"/>
        <end position="144"/>
    </location>
</feature>
<evidence type="ECO:0000256" key="1">
    <source>
        <dbReference type="ARBA" id="ARBA00010365"/>
    </source>
</evidence>
<protein>
    <recommendedName>
        <fullName evidence="3">Opioid growth factor receptor (OGFr) conserved domain-containing protein</fullName>
    </recommendedName>
</protein>
<dbReference type="Ensembl" id="ENSACLT00000060376.1">
    <property type="protein sequence ID" value="ENSACLP00000062679.1"/>
    <property type="gene ID" value="ENSACLG00000029127.1"/>
</dbReference>
<sequence>MRVMSVLCRCCKVIMHWFGYNGIRSLWHWIVRHRNPLLFLLFPLVPLFRFLTYSKKDGNEPETSDDNTRLLRNSLDDEEKAISAGQKRTSDEDGVPVSKRAKSNQDNFQNDRVETADKNVSMVHPNESEMRTENAVDEGKKLTGPEEEEEEFDSTEYRVHTTDEFYCDYDSTWETDPNEESPPSRIRQSTNSNYYNFSRFERAARDMQNYRHDYPSQIKTQHRKKNTNDDKSNLNFYLGKKRSVPDGVSITEFHEQWYGDYESLEYVHTYIQWLFPLQDPGVNYEASTLTKEEITDFCNHSLAQENLVKSYKLMLDFYGIVLCDEKTGEVRRAKHWEERFDNLNSHTHNSLRITRILKCLGNLGYRHYQAPLVRFFLEETLVNGQLPNIRDSVLSYFMFAVLDKKKRRGLIKYAYLNYEPKDEFVWCPKKIQKLWSMQPKAAKEEAADSLESQEDTVISDSEAQEEENLSEDESCNNAEYESHEGEETFSHNED</sequence>
<evidence type="ECO:0000259" key="3">
    <source>
        <dbReference type="Pfam" id="PF04664"/>
    </source>
</evidence>
<feature type="compositionally biased region" description="Acidic residues" evidence="2">
    <location>
        <begin position="462"/>
        <end position="474"/>
    </location>
</feature>